<proteinExistence type="inferred from homology"/>
<dbReference type="Gene3D" id="3.40.50.10490">
    <property type="entry name" value="Glucose-6-phosphate isomerase like protein, domain 1"/>
    <property type="match status" value="2"/>
</dbReference>
<dbReference type="GO" id="GO:0004360">
    <property type="term" value="F:glutamine-fructose-6-phosphate transaminase (isomerizing) activity"/>
    <property type="evidence" value="ECO:0007669"/>
    <property type="project" value="UniProtKB-UniRule"/>
</dbReference>
<dbReference type="SUPFAM" id="SSF56235">
    <property type="entry name" value="N-terminal nucleophile aminohydrolases (Ntn hydrolases)"/>
    <property type="match status" value="1"/>
</dbReference>
<keyword evidence="7" id="KW-0315">Glutamine amidotransferase</keyword>
<dbReference type="NCBIfam" id="NF001484">
    <property type="entry name" value="PRK00331.1"/>
    <property type="match status" value="1"/>
</dbReference>
<evidence type="ECO:0000256" key="1">
    <source>
        <dbReference type="ARBA" id="ARBA00001031"/>
    </source>
</evidence>
<feature type="domain" description="SIS" evidence="11">
    <location>
        <begin position="468"/>
        <end position="609"/>
    </location>
</feature>
<name>A0A2R7Y4P3_9CREN</name>
<dbReference type="GO" id="GO:0005975">
    <property type="term" value="P:carbohydrate metabolic process"/>
    <property type="evidence" value="ECO:0007669"/>
    <property type="project" value="UniProtKB-UniRule"/>
</dbReference>
<accession>A0A2R7Y4P3</accession>
<dbReference type="Gene3D" id="3.60.20.10">
    <property type="entry name" value="Glutamine Phosphoribosylpyrophosphate, subunit 1, domain 1"/>
    <property type="match status" value="1"/>
</dbReference>
<dbReference type="GO" id="GO:0006487">
    <property type="term" value="P:protein N-linked glycosylation"/>
    <property type="evidence" value="ECO:0007669"/>
    <property type="project" value="TreeGrafter"/>
</dbReference>
<dbReference type="GO" id="GO:0005737">
    <property type="term" value="C:cytoplasm"/>
    <property type="evidence" value="ECO:0007669"/>
    <property type="project" value="UniProtKB-SubCell"/>
</dbReference>
<dbReference type="CDD" id="cd00714">
    <property type="entry name" value="GFAT"/>
    <property type="match status" value="1"/>
</dbReference>
<dbReference type="Pfam" id="PF01380">
    <property type="entry name" value="SIS"/>
    <property type="match status" value="2"/>
</dbReference>
<dbReference type="InterPro" id="IPR047084">
    <property type="entry name" value="GFAT_N"/>
</dbReference>
<dbReference type="HAMAP" id="MF_00164">
    <property type="entry name" value="GlmS"/>
    <property type="match status" value="1"/>
</dbReference>
<dbReference type="InterPro" id="IPR029055">
    <property type="entry name" value="Ntn_hydrolases_N"/>
</dbReference>
<dbReference type="FunFam" id="3.60.20.10:FF:000006">
    <property type="entry name" value="Glutamine--fructose-6-phosphate aminotransferase [isomerizing]"/>
    <property type="match status" value="1"/>
</dbReference>
<evidence type="ECO:0000259" key="10">
    <source>
        <dbReference type="PROSITE" id="PS51278"/>
    </source>
</evidence>
<dbReference type="PANTHER" id="PTHR10937:SF0">
    <property type="entry name" value="GLUTAMINE--FRUCTOSE-6-PHOSPHATE TRANSAMINASE (ISOMERIZING)"/>
    <property type="match status" value="1"/>
</dbReference>
<comment type="function">
    <text evidence="8 9">Catalyzes the first step in hexosamine metabolism, converting fructose-6P into glucosamine-6P using glutamine as a nitrogen source.</text>
</comment>
<dbReference type="PROSITE" id="PS51278">
    <property type="entry name" value="GATASE_TYPE_2"/>
    <property type="match status" value="1"/>
</dbReference>
<feature type="active site" description="For Fru-6P isomerization activity" evidence="9">
    <location>
        <position position="614"/>
    </location>
</feature>
<keyword evidence="4 9" id="KW-0032">Aminotransferase</keyword>
<evidence type="ECO:0000256" key="6">
    <source>
        <dbReference type="ARBA" id="ARBA00022737"/>
    </source>
</evidence>
<dbReference type="SUPFAM" id="SSF53697">
    <property type="entry name" value="SIS domain"/>
    <property type="match status" value="1"/>
</dbReference>
<evidence type="ECO:0000256" key="3">
    <source>
        <dbReference type="ARBA" id="ARBA00016090"/>
    </source>
</evidence>
<gene>
    <name evidence="9" type="primary">glmS</name>
    <name evidence="12" type="ORF">B7O98_06735</name>
</gene>
<dbReference type="Pfam" id="PF13522">
    <property type="entry name" value="GATase_6"/>
    <property type="match status" value="1"/>
</dbReference>
<dbReference type="AlphaFoldDB" id="A0A2R7Y4P3"/>
<dbReference type="EMBL" id="NBVN01000004">
    <property type="protein sequence ID" value="PUA32349.1"/>
    <property type="molecule type" value="Genomic_DNA"/>
</dbReference>
<dbReference type="GO" id="GO:0097367">
    <property type="term" value="F:carbohydrate derivative binding"/>
    <property type="evidence" value="ECO:0007669"/>
    <property type="project" value="InterPro"/>
</dbReference>
<dbReference type="InterPro" id="IPR001347">
    <property type="entry name" value="SIS_dom"/>
</dbReference>
<dbReference type="InterPro" id="IPR035466">
    <property type="entry name" value="GlmS/AgaS_SIS"/>
</dbReference>
<keyword evidence="6" id="KW-0677">Repeat</keyword>
<organism evidence="12 13">
    <name type="scientific">Zestosphaera tikiterensis</name>
    <dbReference type="NCBI Taxonomy" id="1973259"/>
    <lineage>
        <taxon>Archaea</taxon>
        <taxon>Thermoproteota</taxon>
        <taxon>Thermoprotei</taxon>
        <taxon>Desulfurococcales</taxon>
        <taxon>Desulfurococcaceae</taxon>
        <taxon>Zestosphaera</taxon>
    </lineage>
</organism>
<sequence>MVCGIIGITSSEDVLDKPLGVSLKEALKKLEYRGYDSVGFALIDKAGRLVVRKSKGMIDAVAAKVGFELFDGYTGIGHTRWATHGPPSDVNSHPHTDCSGKIAVAHNGIIENYMELKEALIDEGHTFISETDTEVIPHLIEEFEKKGFKPYEAFKKAVELLRGAYAIVAIDVNDPRKVFFARNTSPLVLGFGVKANFVASDAVAFLNFTRRVLALRDGEVGYITPEEVVVERLEFREGRPVWVAVDFTSRVKNIDWTVEMASKGGFKHFMLKEIHEQPYALASTIASAAESVDKLAKILTRVDRVLLAGAGTSYHAAYVAALLLRKYAGLWALPVVSSEAQWWLSTVKEGDVVLGISQSGETIDTLKAVREAKKRGALTVAVSNVIDSAIPRESDIAIYTKAGPEIGVAATKTFTTQVTLLGYLSLRTGVLNGFLSESEASEAFKSLRELPNLVRHAINTYEAKMASLAVEMKDRPNAYFLGRGLGLPLSMEGALKLKEIAYIHAEAYPAGESKHGPIALVEEGFPTIFTIVTADEGELIKSNVEEMRARGSLTIAVFPKNLEDIARLVKTPIKMPVVKDVAASALYIVPHQLLAYYTSVKKGLDPDKPRNLAKTVTVF</sequence>
<evidence type="ECO:0000256" key="2">
    <source>
        <dbReference type="ARBA" id="ARBA00012916"/>
    </source>
</evidence>
<keyword evidence="9" id="KW-0963">Cytoplasm</keyword>
<feature type="domain" description="Glutamine amidotransferase type-2" evidence="10">
    <location>
        <begin position="3"/>
        <end position="226"/>
    </location>
</feature>
<evidence type="ECO:0000259" key="11">
    <source>
        <dbReference type="PROSITE" id="PS51464"/>
    </source>
</evidence>
<dbReference type="GO" id="GO:0006002">
    <property type="term" value="P:fructose 6-phosphate metabolic process"/>
    <property type="evidence" value="ECO:0007669"/>
    <property type="project" value="TreeGrafter"/>
</dbReference>
<evidence type="ECO:0000256" key="5">
    <source>
        <dbReference type="ARBA" id="ARBA00022679"/>
    </source>
</evidence>
<dbReference type="PANTHER" id="PTHR10937">
    <property type="entry name" value="GLUCOSAMINE--FRUCTOSE-6-PHOSPHATE AMINOTRANSFERASE, ISOMERIZING"/>
    <property type="match status" value="1"/>
</dbReference>
<dbReference type="InterPro" id="IPR005855">
    <property type="entry name" value="GFAT"/>
</dbReference>
<feature type="active site" description="Nucleophile; for GATase activity" evidence="9">
    <location>
        <position position="3"/>
    </location>
</feature>
<dbReference type="PROSITE" id="PS51464">
    <property type="entry name" value="SIS"/>
    <property type="match status" value="2"/>
</dbReference>
<dbReference type="InterPro" id="IPR017932">
    <property type="entry name" value="GATase_2_dom"/>
</dbReference>
<dbReference type="InterPro" id="IPR046348">
    <property type="entry name" value="SIS_dom_sf"/>
</dbReference>
<dbReference type="CDD" id="cd05008">
    <property type="entry name" value="SIS_GlmS_GlmD_1"/>
    <property type="match status" value="1"/>
</dbReference>
<comment type="catalytic activity">
    <reaction evidence="1 9">
        <text>D-fructose 6-phosphate + L-glutamine = D-glucosamine 6-phosphate + L-glutamate</text>
        <dbReference type="Rhea" id="RHEA:13237"/>
        <dbReference type="ChEBI" id="CHEBI:29985"/>
        <dbReference type="ChEBI" id="CHEBI:58359"/>
        <dbReference type="ChEBI" id="CHEBI:58725"/>
        <dbReference type="ChEBI" id="CHEBI:61527"/>
        <dbReference type="EC" id="2.6.1.16"/>
    </reaction>
</comment>
<comment type="subcellular location">
    <subcellularLocation>
        <location evidence="9">Cytoplasm</location>
    </subcellularLocation>
</comment>
<feature type="domain" description="SIS" evidence="11">
    <location>
        <begin position="295"/>
        <end position="434"/>
    </location>
</feature>
<comment type="subunit">
    <text evidence="9">Homodimer.</text>
</comment>
<dbReference type="Proteomes" id="UP000244093">
    <property type="component" value="Unassembled WGS sequence"/>
</dbReference>
<dbReference type="GO" id="GO:0006047">
    <property type="term" value="P:UDP-N-acetylglucosamine metabolic process"/>
    <property type="evidence" value="ECO:0007669"/>
    <property type="project" value="TreeGrafter"/>
</dbReference>
<protein>
    <recommendedName>
        <fullName evidence="3 9">Glutamine--fructose-6-phosphate aminotransferase [isomerizing]</fullName>
        <ecNumber evidence="2 9">2.6.1.16</ecNumber>
    </recommendedName>
    <alternativeName>
        <fullName evidence="9">D-fructose-6-phosphate amidotransferase</fullName>
    </alternativeName>
    <alternativeName>
        <fullName evidence="9">GFAT</fullName>
    </alternativeName>
    <alternativeName>
        <fullName evidence="9">Glucosamine-6-phosphate synthase</fullName>
    </alternativeName>
    <alternativeName>
        <fullName evidence="9">Hexosephosphate aminotransferase</fullName>
    </alternativeName>
    <alternativeName>
        <fullName evidence="9">L-glutamine--D-fructose-6-phosphate amidotransferase</fullName>
    </alternativeName>
</protein>
<reference evidence="12 13" key="1">
    <citation type="journal article" date="2018" name="Syst. Appl. Microbiol.">
        <title>A new symbiotic nanoarchaeote (Candidatus Nanoclepta minutus) and its host (Zestosphaera tikiterensis gen. nov., sp. nov.) from a New Zealand hot spring.</title>
        <authorList>
            <person name="St John E."/>
            <person name="Liu Y."/>
            <person name="Podar M."/>
            <person name="Stott M.B."/>
            <person name="Meneghin J."/>
            <person name="Chen Z."/>
            <person name="Lagutin K."/>
            <person name="Mitchell K."/>
            <person name="Reysenbach A.L."/>
        </authorList>
    </citation>
    <scope>NUCLEOTIDE SEQUENCE [LARGE SCALE GENOMIC DNA]</scope>
    <source>
        <strain evidence="12">NZ3</strain>
    </source>
</reference>
<keyword evidence="5 9" id="KW-0808">Transferase</keyword>
<evidence type="ECO:0000256" key="4">
    <source>
        <dbReference type="ARBA" id="ARBA00022576"/>
    </source>
</evidence>
<comment type="caution">
    <text evidence="9">Lacks conserved residue(s) required for the propagation of feature annotation.</text>
</comment>
<evidence type="ECO:0000313" key="12">
    <source>
        <dbReference type="EMBL" id="PUA32349.1"/>
    </source>
</evidence>
<evidence type="ECO:0000256" key="7">
    <source>
        <dbReference type="ARBA" id="ARBA00022962"/>
    </source>
</evidence>
<dbReference type="EC" id="2.6.1.16" evidence="2 9"/>
<dbReference type="InterPro" id="IPR035490">
    <property type="entry name" value="GlmS/FrlB_SIS"/>
</dbReference>
<comment type="caution">
    <text evidence="12">The sequence shown here is derived from an EMBL/GenBank/DDBJ whole genome shotgun (WGS) entry which is preliminary data.</text>
</comment>
<evidence type="ECO:0000256" key="8">
    <source>
        <dbReference type="ARBA" id="ARBA00055466"/>
    </source>
</evidence>
<evidence type="ECO:0000313" key="13">
    <source>
        <dbReference type="Proteomes" id="UP000244093"/>
    </source>
</evidence>
<evidence type="ECO:0000256" key="9">
    <source>
        <dbReference type="HAMAP-Rule" id="MF_00164"/>
    </source>
</evidence>
<dbReference type="NCBIfam" id="TIGR01135">
    <property type="entry name" value="glmS"/>
    <property type="match status" value="1"/>
</dbReference>
<dbReference type="CDD" id="cd05009">
    <property type="entry name" value="SIS_GlmS_GlmD_2"/>
    <property type="match status" value="1"/>
</dbReference>